<comment type="caution">
    <text evidence="1">The sequence shown here is derived from an EMBL/GenBank/DDBJ whole genome shotgun (WGS) entry which is preliminary data.</text>
</comment>
<dbReference type="Proteomes" id="UP001363622">
    <property type="component" value="Unassembled WGS sequence"/>
</dbReference>
<evidence type="ECO:0000313" key="1">
    <source>
        <dbReference type="EMBL" id="KAK7524061.1"/>
    </source>
</evidence>
<accession>A0ABR1KYY9</accession>
<evidence type="ECO:0000313" key="2">
    <source>
        <dbReference type="Proteomes" id="UP001363622"/>
    </source>
</evidence>
<keyword evidence="2" id="KW-1185">Reference proteome</keyword>
<name>A0ABR1KYY9_9PEZI</name>
<dbReference type="EMBL" id="JBBPHU010000001">
    <property type="protein sequence ID" value="KAK7524061.1"/>
    <property type="molecule type" value="Genomic_DNA"/>
</dbReference>
<gene>
    <name evidence="1" type="ORF">IWZ03DRAFT_17190</name>
</gene>
<proteinExistence type="predicted"/>
<protein>
    <submittedName>
        <fullName evidence="1">Uncharacterized protein</fullName>
    </submittedName>
</protein>
<organism evidence="1 2">
    <name type="scientific">Phyllosticta citriasiana</name>
    <dbReference type="NCBI Taxonomy" id="595635"/>
    <lineage>
        <taxon>Eukaryota</taxon>
        <taxon>Fungi</taxon>
        <taxon>Dikarya</taxon>
        <taxon>Ascomycota</taxon>
        <taxon>Pezizomycotina</taxon>
        <taxon>Dothideomycetes</taxon>
        <taxon>Dothideomycetes incertae sedis</taxon>
        <taxon>Botryosphaeriales</taxon>
        <taxon>Phyllostictaceae</taxon>
        <taxon>Phyllosticta</taxon>
    </lineage>
</organism>
<reference evidence="1 2" key="1">
    <citation type="submission" date="2024-04" db="EMBL/GenBank/DDBJ databases">
        <title>Phyllosticta paracitricarpa is synonymous to the EU quarantine fungus P. citricarpa based on phylogenomic analyses.</title>
        <authorList>
            <consortium name="Lawrence Berkeley National Laboratory"/>
            <person name="Van Ingen-Buijs V.A."/>
            <person name="Van Westerhoven A.C."/>
            <person name="Haridas S."/>
            <person name="Skiadas P."/>
            <person name="Martin F."/>
            <person name="Groenewald J.Z."/>
            <person name="Crous P.W."/>
            <person name="Seidl M.F."/>
        </authorList>
    </citation>
    <scope>NUCLEOTIDE SEQUENCE [LARGE SCALE GENOMIC DNA]</scope>
    <source>
        <strain evidence="1 2">CBS 123371</strain>
    </source>
</reference>
<sequence length="178" mass="20203">MQRSRMYHLVCADFFPLLPTQCHSANPVCQFLESFTCLTSLRRIDLLTEIGFVAATLADTDTGHSAYFGRHQKSRGYCNPLVNTVRVSSFHHPSRSWSEPFHTAGAAKCSRNEQLISFEEHFTMPHSAKRFMPERAGQMRKMALASIATSTVGGHEIRPVQSELQERYQAASRSFYEQ</sequence>